<dbReference type="Proteomes" id="UP000444721">
    <property type="component" value="Unassembled WGS sequence"/>
</dbReference>
<accession>A0A6A5C346</accession>
<dbReference type="GeneID" id="68120175"/>
<evidence type="ECO:0000256" key="1">
    <source>
        <dbReference type="SAM" id="MobiDB-lite"/>
    </source>
</evidence>
<dbReference type="GO" id="GO:0042797">
    <property type="term" value="P:tRNA transcription by RNA polymerase III"/>
    <property type="evidence" value="ECO:0007669"/>
    <property type="project" value="TreeGrafter"/>
</dbReference>
<gene>
    <name evidence="2" type="ORF">FDP41_012960</name>
</gene>
<dbReference type="OMA" id="INTECEN"/>
<feature type="compositionally biased region" description="Polar residues" evidence="1">
    <location>
        <begin position="218"/>
        <end position="228"/>
    </location>
</feature>
<sequence length="650" mass="75033">MLNSNPASSSNNNMMTQDDDDLQGLDIGPIAQSINTSSTNHHHNLQNQQTTNATLDSEGDVTMTDHGGDEVIKRFEVYLSHKLSDKLYVLQYPLRPKDNNYNLNQLKEVRFKPNHKKMEMEFEVNTRSEHFDADTGQEYTSFCLSSTSVPVKANYAVGILRGNQLHLTPLWNMLQLRPSFQHINEGYSTGKSKVVRKKKADEGTEAEGEEKAEAGTTSQTGGTTNFRLQSDRKALERSYQFMKDQENSEKPVALAFYPPHDSRQHIESLFEQRDDPVKFNVPPTAYLKQLVQYREEDQSSMAQGSLGAIKKIKFGERQVYYALYLAKILPFAKIRELATRIRSDEELTSALQKYGVYVNGRWVLRSEFNEKIIKLKELDKNPWTLLKYPKTAAYREYLLYLFQTEKRVVRKLFVEKTGIDPEKAKQLLEEIAVKVKTENSQDIAAYWVLKYDADHEFENEFRAFIAVTLKEMWKKRELEMKILLESKFKDLSILLHEVPKPGARSGSAVNRPVQSVESELRNFLSDILKQWGVCSESYLKKRKNESSSRYIKQAKEEDFQNILDEITVEFNNARILKHKPDYSEQESRFRDLVVKAFKDHKYTLTKQIVKEAIKKETGADIAPSILQGLWLSWPQVMPPTNGMPKLEPNP</sequence>
<reference evidence="2 3" key="1">
    <citation type="journal article" date="2019" name="Sci. Rep.">
        <title>Nanopore sequencing improves the draft genome of the human pathogenic amoeba Naegleria fowleri.</title>
        <authorList>
            <person name="Liechti N."/>
            <person name="Schurch N."/>
            <person name="Bruggmann R."/>
            <person name="Wittwer M."/>
        </authorList>
    </citation>
    <scope>NUCLEOTIDE SEQUENCE [LARGE SCALE GENOMIC DNA]</scope>
    <source>
        <strain evidence="2 3">ATCC 30894</strain>
    </source>
</reference>
<dbReference type="VEuPathDB" id="AmoebaDB:FDP41_012960"/>
<dbReference type="PANTHER" id="PTHR12069">
    <property type="entry name" value="DNA-DIRECTED RNA POLYMERASES III 80 KDA POLYPEPTIDE RNA POLYMERASE III SUBUNIT 5"/>
    <property type="match status" value="1"/>
</dbReference>
<dbReference type="Pfam" id="PF04801">
    <property type="entry name" value="RPC5"/>
    <property type="match status" value="1"/>
</dbReference>
<organism evidence="2 3">
    <name type="scientific">Naegleria fowleri</name>
    <name type="common">Brain eating amoeba</name>
    <dbReference type="NCBI Taxonomy" id="5763"/>
    <lineage>
        <taxon>Eukaryota</taxon>
        <taxon>Discoba</taxon>
        <taxon>Heterolobosea</taxon>
        <taxon>Tetramitia</taxon>
        <taxon>Eutetramitia</taxon>
        <taxon>Vahlkampfiidae</taxon>
        <taxon>Naegleria</taxon>
    </lineage>
</organism>
<evidence type="ECO:0008006" key="4">
    <source>
        <dbReference type="Google" id="ProtNLM"/>
    </source>
</evidence>
<dbReference type="PANTHER" id="PTHR12069:SF0">
    <property type="entry name" value="DNA-DIRECTED RNA POLYMERASE III SUBUNIT RPC5"/>
    <property type="match status" value="1"/>
</dbReference>
<dbReference type="GO" id="GO:0005666">
    <property type="term" value="C:RNA polymerase III complex"/>
    <property type="evidence" value="ECO:0007669"/>
    <property type="project" value="TreeGrafter"/>
</dbReference>
<feature type="compositionally biased region" description="Low complexity" evidence="1">
    <location>
        <begin position="1"/>
        <end position="13"/>
    </location>
</feature>
<dbReference type="EMBL" id="VFQX01000016">
    <property type="protein sequence ID" value="KAF0981172.1"/>
    <property type="molecule type" value="Genomic_DNA"/>
</dbReference>
<dbReference type="VEuPathDB" id="AmoebaDB:NF0065290"/>
<dbReference type="AlphaFoldDB" id="A0A6A5C346"/>
<feature type="region of interest" description="Disordered" evidence="1">
    <location>
        <begin position="1"/>
        <end position="62"/>
    </location>
</feature>
<keyword evidence="3" id="KW-1185">Reference proteome</keyword>
<proteinExistence type="predicted"/>
<dbReference type="InterPro" id="IPR006886">
    <property type="entry name" value="RNA_pol_III_Rpc5"/>
</dbReference>
<feature type="compositionally biased region" description="Polar residues" evidence="1">
    <location>
        <begin position="32"/>
        <end position="55"/>
    </location>
</feature>
<dbReference type="VEuPathDB" id="AmoebaDB:NfTy_079090"/>
<comment type="caution">
    <text evidence="2">The sequence shown here is derived from an EMBL/GenBank/DDBJ whole genome shotgun (WGS) entry which is preliminary data.</text>
</comment>
<feature type="region of interest" description="Disordered" evidence="1">
    <location>
        <begin position="191"/>
        <end position="229"/>
    </location>
</feature>
<protein>
    <recommendedName>
        <fullName evidence="4">DNA-directed RNA polymerase III subunit RPC5</fullName>
    </recommendedName>
</protein>
<name>A0A6A5C346_NAEFO</name>
<evidence type="ECO:0000313" key="2">
    <source>
        <dbReference type="EMBL" id="KAF0981172.1"/>
    </source>
</evidence>
<evidence type="ECO:0000313" key="3">
    <source>
        <dbReference type="Proteomes" id="UP000444721"/>
    </source>
</evidence>
<dbReference type="OrthoDB" id="340681at2759"/>
<dbReference type="RefSeq" id="XP_044565885.1">
    <property type="nucleotide sequence ID" value="XM_044703537.1"/>
</dbReference>